<comment type="caution">
    <text evidence="8">The sequence shown here is derived from an EMBL/GenBank/DDBJ whole genome shotgun (WGS) entry which is preliminary data.</text>
</comment>
<dbReference type="Pfam" id="PF01914">
    <property type="entry name" value="MarC"/>
    <property type="match status" value="1"/>
</dbReference>
<feature type="transmembrane region" description="Helical" evidence="7">
    <location>
        <begin position="172"/>
        <end position="194"/>
    </location>
</feature>
<dbReference type="PANTHER" id="PTHR33508">
    <property type="entry name" value="UPF0056 MEMBRANE PROTEIN YHCE"/>
    <property type="match status" value="1"/>
</dbReference>
<feature type="transmembrane region" description="Helical" evidence="7">
    <location>
        <begin position="113"/>
        <end position="134"/>
    </location>
</feature>
<keyword evidence="6 7" id="KW-0472">Membrane</keyword>
<feature type="transmembrane region" description="Helical" evidence="7">
    <location>
        <begin position="12"/>
        <end position="31"/>
    </location>
</feature>
<protein>
    <recommendedName>
        <fullName evidence="7">UPF0056 membrane protein</fullName>
    </recommendedName>
</protein>
<accession>A0ABV9YXQ1</accession>
<evidence type="ECO:0000256" key="1">
    <source>
        <dbReference type="ARBA" id="ARBA00004651"/>
    </source>
</evidence>
<feature type="transmembrane region" description="Helical" evidence="7">
    <location>
        <begin position="146"/>
        <end position="166"/>
    </location>
</feature>
<comment type="similarity">
    <text evidence="2 7">Belongs to the UPF0056 (MarC) family.</text>
</comment>
<evidence type="ECO:0000256" key="3">
    <source>
        <dbReference type="ARBA" id="ARBA00022475"/>
    </source>
</evidence>
<evidence type="ECO:0000256" key="5">
    <source>
        <dbReference type="ARBA" id="ARBA00022989"/>
    </source>
</evidence>
<evidence type="ECO:0000256" key="2">
    <source>
        <dbReference type="ARBA" id="ARBA00009784"/>
    </source>
</evidence>
<keyword evidence="9" id="KW-1185">Reference proteome</keyword>
<keyword evidence="5 7" id="KW-1133">Transmembrane helix</keyword>
<dbReference type="NCBIfam" id="TIGR00427">
    <property type="entry name" value="NAAT family transporter"/>
    <property type="match status" value="1"/>
</dbReference>
<evidence type="ECO:0000313" key="8">
    <source>
        <dbReference type="EMBL" id="MFC5066621.1"/>
    </source>
</evidence>
<name>A0ABV9YXQ1_9HYPH</name>
<feature type="transmembrane region" description="Helical" evidence="7">
    <location>
        <begin position="73"/>
        <end position="93"/>
    </location>
</feature>
<proteinExistence type="inferred from homology"/>
<evidence type="ECO:0000256" key="7">
    <source>
        <dbReference type="RuleBase" id="RU362048"/>
    </source>
</evidence>
<keyword evidence="4 7" id="KW-0812">Transmembrane</keyword>
<sequence>MLAVLQDKFSEFLTLAVVIDPLGSLPVFLAVAAMRPPEERRTVAVHAVLVAFFVLLFFIVGGQFILAGMGVPLTAFQISGGIVLFLFALSMIFGPSEVAEDENLAKQSPRQAAVFPLAIPAIASPGAMLAVVLLTDDSRHRIDDQALTVIVLIVVLLIQLGLFLVAEKIENLIGTAGTSVISRVMGTILAAVAVSEVLDGLSTWLNLPLP</sequence>
<evidence type="ECO:0000256" key="6">
    <source>
        <dbReference type="ARBA" id="ARBA00023136"/>
    </source>
</evidence>
<gene>
    <name evidence="8" type="ORF">ACFPFW_01165</name>
</gene>
<dbReference type="InterPro" id="IPR002771">
    <property type="entry name" value="Multi_antbiot-R_MarC"/>
</dbReference>
<dbReference type="RefSeq" id="WP_114955397.1">
    <property type="nucleotide sequence ID" value="NZ_JBHSJF010000001.1"/>
</dbReference>
<dbReference type="Proteomes" id="UP001595796">
    <property type="component" value="Unassembled WGS sequence"/>
</dbReference>
<dbReference type="EMBL" id="JBHSJF010000001">
    <property type="protein sequence ID" value="MFC5066621.1"/>
    <property type="molecule type" value="Genomic_DNA"/>
</dbReference>
<keyword evidence="3" id="KW-1003">Cell membrane</keyword>
<evidence type="ECO:0000256" key="4">
    <source>
        <dbReference type="ARBA" id="ARBA00022692"/>
    </source>
</evidence>
<feature type="transmembrane region" description="Helical" evidence="7">
    <location>
        <begin position="43"/>
        <end position="66"/>
    </location>
</feature>
<dbReference type="PANTHER" id="PTHR33508:SF1">
    <property type="entry name" value="UPF0056 MEMBRANE PROTEIN YHCE"/>
    <property type="match status" value="1"/>
</dbReference>
<organism evidence="8 9">
    <name type="scientific">Flaviflagellibacter deserti</name>
    <dbReference type="NCBI Taxonomy" id="2267266"/>
    <lineage>
        <taxon>Bacteria</taxon>
        <taxon>Pseudomonadati</taxon>
        <taxon>Pseudomonadota</taxon>
        <taxon>Alphaproteobacteria</taxon>
        <taxon>Hyphomicrobiales</taxon>
        <taxon>Flaviflagellibacter</taxon>
    </lineage>
</organism>
<comment type="subcellular location">
    <subcellularLocation>
        <location evidence="1 7">Cell membrane</location>
        <topology evidence="1 7">Multi-pass membrane protein</topology>
    </subcellularLocation>
</comment>
<reference evidence="9" key="1">
    <citation type="journal article" date="2019" name="Int. J. Syst. Evol. Microbiol.">
        <title>The Global Catalogue of Microorganisms (GCM) 10K type strain sequencing project: providing services to taxonomists for standard genome sequencing and annotation.</title>
        <authorList>
            <consortium name="The Broad Institute Genomics Platform"/>
            <consortium name="The Broad Institute Genome Sequencing Center for Infectious Disease"/>
            <person name="Wu L."/>
            <person name="Ma J."/>
        </authorList>
    </citation>
    <scope>NUCLEOTIDE SEQUENCE [LARGE SCALE GENOMIC DNA]</scope>
    <source>
        <strain evidence="9">CGMCC 1.16444</strain>
    </source>
</reference>
<evidence type="ECO:0000313" key="9">
    <source>
        <dbReference type="Proteomes" id="UP001595796"/>
    </source>
</evidence>